<evidence type="ECO:0000256" key="9">
    <source>
        <dbReference type="ARBA" id="ARBA00022723"/>
    </source>
</evidence>
<keyword evidence="4 24" id="KW-0813">Transport</keyword>
<sequence length="1278" mass="140106">MADPDLPTEAKTRVNKGPEHAAAPKAKTNLIDTSDALTPDPGTEDMFRTEQNKFAFSPGQLSKLLNPKSLNAFYALGGINGIEKGLRTDRSAGLGTDELTLDGEVNFHDIAPEGTPMHGTAGDSIPESNAEAAVHIPPPDDLNPASPFYDRKKIFRDNVLPERKSKSLLEIAWTTYNDKVLILLTIAAMVSLALGLYQTFGGEHEPGEPKVEWVEGVAIIVAIVIVVLVGTVNDWHMQRQFTRLTKKTNDRMVNVIRSGKSQEISINDVMVGDVMHLTTGDIVPVDGIFIQGSAVKCDESSATGESDLLRKTPAADVFDTIQKPETKNLEKLDPFIISGSKVSEGNGTFLVTAVGVNSSYGRISMALRTEQEDTPLQRKLNVLADWIAKVGAGAALLLFVVLFIKFCAQLPNNRGTPSEKGQDFMKIFIVSVTVVVVAVPEGLPLAVTLALSFATVKMLRDNNLVRILKACETMGNATTICSDKTGTLTQNKMTVVAATLGKITSFGGTDAPMDKSIKFDQEAITVPNVSETEFANGLSHKVKDLLVCSNILNSTAFEGEQNGQKTFIGSKTEVALLTHCRDRLGSGPIEEVRSTAEIVQTFPFDSKYKYSAVVVKVADGRYRAFVKGASEILLARCTKVLGNTFQGDLTPVLLTDTERDMFNLIINSYAAQTLRTIGSSYRDFESWPPEGAASPENPRYADFNAVHQDMTLISIYGIKDPLRPTVISALGDCRQAGVVVRMVTGDNIQTACAIASECGIFRPDEGGIAMEGPDFRRLPPGELKEKVRHLQVLARSSPEDKRVLVRTLKDLGETVAVTGDGTNDAPALKMADIGFSMGIAGTEVAKEASSIILLDDNFASIVKGLMWGRAVNDSVKKFLQFQLTVNITAVVLTFVSAVASSTQESVLNAVQLLWVNLIMDTFAALALATDPPTRSVLDRKPDRKSAPLITLRMAKMIIGQAICQLAITFVLNFGGKKLLGWYDDSEKDTKELKTLVFNTFVWLQIFNEINNRRLDNKLNIFEGLHLNVFFIVINLIMIGGQILIIFVGGDAFEIVRLSGKEWGLSIGLGAISIPWGVAIRLCPDEWIAACLPGFLRRRWISPSEAELAAEKSLYSDDEFVRPPLRVMSSLRGPRVQQHIGFKERMHRVKEKTKEKAHRETNAPQEKSGAVVGHNLPILQPKPHNARRRRPPPTPSRVPDAQLRNSVKMASHSNDDDEQITTSLFSTNYLMLATVFSAGFAWEIGFNNVMDKVWDNHNRGRQWKDIRHKFIEGGDEDEE</sequence>
<evidence type="ECO:0000256" key="3">
    <source>
        <dbReference type="ARBA" id="ARBA00007856"/>
    </source>
</evidence>
<evidence type="ECO:0000256" key="23">
    <source>
        <dbReference type="ARBA" id="ARBA00059328"/>
    </source>
</evidence>
<evidence type="ECO:0000256" key="11">
    <source>
        <dbReference type="ARBA" id="ARBA00022792"/>
    </source>
</evidence>
<feature type="domain" description="Cation-transporting P-type ATPase C-terminal" evidence="27">
    <location>
        <begin position="905"/>
        <end position="1080"/>
    </location>
</feature>
<dbReference type="FunFam" id="1.20.5.260:FF:000001">
    <property type="entry name" value="Cytochrome b-c1 complex subunit 9"/>
    <property type="match status" value="1"/>
</dbReference>
<evidence type="ECO:0000259" key="28">
    <source>
        <dbReference type="Pfam" id="PF00690"/>
    </source>
</evidence>
<comment type="similarity">
    <text evidence="21 24">Belongs to the cation transport ATPase (P-type) (TC 3.A.3) family.</text>
</comment>
<organism evidence="29 31">
    <name type="scientific">Gibberella zeae</name>
    <name type="common">Wheat head blight fungus</name>
    <name type="synonym">Fusarium graminearum</name>
    <dbReference type="NCBI Taxonomy" id="5518"/>
    <lineage>
        <taxon>Eukaryota</taxon>
        <taxon>Fungi</taxon>
        <taxon>Dikarya</taxon>
        <taxon>Ascomycota</taxon>
        <taxon>Pezizomycotina</taxon>
        <taxon>Sordariomycetes</taxon>
        <taxon>Hypocreomycetidae</taxon>
        <taxon>Hypocreales</taxon>
        <taxon>Nectriaceae</taxon>
        <taxon>Fusarium</taxon>
    </lineage>
</organism>
<keyword evidence="15" id="KW-1278">Translocase</keyword>
<dbReference type="InterPro" id="IPR036412">
    <property type="entry name" value="HAD-like_sf"/>
</dbReference>
<dbReference type="AlphaFoldDB" id="A0A4U9FIP0"/>
<evidence type="ECO:0000256" key="14">
    <source>
        <dbReference type="ARBA" id="ARBA00022842"/>
    </source>
</evidence>
<dbReference type="Pfam" id="PF13246">
    <property type="entry name" value="Cation_ATPase"/>
    <property type="match status" value="1"/>
</dbReference>
<evidence type="ECO:0000256" key="8">
    <source>
        <dbReference type="ARBA" id="ARBA00022692"/>
    </source>
</evidence>
<evidence type="ECO:0000256" key="15">
    <source>
        <dbReference type="ARBA" id="ARBA00022967"/>
    </source>
</evidence>
<feature type="transmembrane region" description="Helical" evidence="24">
    <location>
        <begin position="217"/>
        <end position="237"/>
    </location>
</feature>
<dbReference type="NCBIfam" id="TIGR01494">
    <property type="entry name" value="ATPase_P-type"/>
    <property type="match status" value="2"/>
</dbReference>
<dbReference type="InterPro" id="IPR001757">
    <property type="entry name" value="P_typ_ATPase"/>
</dbReference>
<comment type="caution">
    <text evidence="24">Lacks conserved residue(s) required for the propagation of feature annotation.</text>
</comment>
<dbReference type="InterPro" id="IPR004014">
    <property type="entry name" value="ATPase_P-typ_cation-transptr_N"/>
</dbReference>
<dbReference type="PANTHER" id="PTHR24093:SF369">
    <property type="entry name" value="CALCIUM-TRANSPORTING ATPASE"/>
    <property type="match status" value="1"/>
</dbReference>
<keyword evidence="6 24" id="KW-0109">Calcium transport</keyword>
<dbReference type="Gene3D" id="2.70.150.10">
    <property type="entry name" value="Calcium-transporting ATPase, cytoplasmic transduction domain A"/>
    <property type="match status" value="1"/>
</dbReference>
<keyword evidence="8 24" id="KW-0812">Transmembrane</keyword>
<dbReference type="GO" id="GO:0046872">
    <property type="term" value="F:metal ion binding"/>
    <property type="evidence" value="ECO:0007669"/>
    <property type="project" value="UniProtKB-KW"/>
</dbReference>
<evidence type="ECO:0000256" key="6">
    <source>
        <dbReference type="ARBA" id="ARBA00022568"/>
    </source>
</evidence>
<dbReference type="InterPro" id="IPR023214">
    <property type="entry name" value="HAD_sf"/>
</dbReference>
<dbReference type="SFLD" id="SFLDF00027">
    <property type="entry name" value="p-type_atpase"/>
    <property type="match status" value="1"/>
</dbReference>
<dbReference type="GO" id="GO:0005774">
    <property type="term" value="C:vacuolar membrane"/>
    <property type="evidence" value="ECO:0007669"/>
    <property type="project" value="UniProtKB-SubCell"/>
</dbReference>
<keyword evidence="20 24" id="KW-0472">Membrane</keyword>
<evidence type="ECO:0000256" key="20">
    <source>
        <dbReference type="ARBA" id="ARBA00023136"/>
    </source>
</evidence>
<dbReference type="Gene3D" id="1.20.1110.10">
    <property type="entry name" value="Calcium-transporting ATPase, transmembrane domain"/>
    <property type="match status" value="1"/>
</dbReference>
<proteinExistence type="inferred from homology"/>
<keyword evidence="7" id="KW-0679">Respiratory chain</keyword>
<dbReference type="InterPro" id="IPR006068">
    <property type="entry name" value="ATPase_P-typ_cation-transptr_C"/>
</dbReference>
<feature type="transmembrane region" description="Helical" evidence="24">
    <location>
        <begin position="878"/>
        <end position="899"/>
    </location>
</feature>
<evidence type="ECO:0000256" key="13">
    <source>
        <dbReference type="ARBA" id="ARBA00022840"/>
    </source>
</evidence>
<dbReference type="GO" id="GO:0005743">
    <property type="term" value="C:mitochondrial inner membrane"/>
    <property type="evidence" value="ECO:0007669"/>
    <property type="project" value="UniProtKB-SubCell"/>
</dbReference>
<feature type="compositionally biased region" description="Basic and acidic residues" evidence="25">
    <location>
        <begin position="8"/>
        <end position="19"/>
    </location>
</feature>
<feature type="transmembrane region" description="Helical" evidence="24">
    <location>
        <begin position="911"/>
        <end position="928"/>
    </location>
</feature>
<evidence type="ECO:0000259" key="27">
    <source>
        <dbReference type="Pfam" id="PF00689"/>
    </source>
</evidence>
<dbReference type="Proteomes" id="UP000746612">
    <property type="component" value="Unassembled WGS sequence"/>
</dbReference>
<dbReference type="SUPFAM" id="SSF56784">
    <property type="entry name" value="HAD-like"/>
    <property type="match status" value="1"/>
</dbReference>
<feature type="domain" description="Cation-transporting P-type ATPase N-terminal" evidence="28">
    <location>
        <begin position="150"/>
        <end position="191"/>
    </location>
</feature>
<dbReference type="PROSITE" id="PS00154">
    <property type="entry name" value="ATPASE_E1_E2"/>
    <property type="match status" value="1"/>
</dbReference>
<dbReference type="InterPro" id="IPR006408">
    <property type="entry name" value="P-type_ATPase_IIB"/>
</dbReference>
<dbReference type="InterPro" id="IPR008250">
    <property type="entry name" value="ATPase_P-typ_transduc_dom_A_sf"/>
</dbReference>
<evidence type="ECO:0000256" key="5">
    <source>
        <dbReference type="ARBA" id="ARBA00022554"/>
    </source>
</evidence>
<dbReference type="InterPro" id="IPR018303">
    <property type="entry name" value="ATPase_P-typ_P_site"/>
</dbReference>
<dbReference type="SUPFAM" id="SSF81660">
    <property type="entry name" value="Metal cation-transporting ATPase, ATP-binding domain N"/>
    <property type="match status" value="1"/>
</dbReference>
<dbReference type="FunFam" id="3.40.1110.10:FF:000031">
    <property type="entry name" value="Calcium-transporting ATPase"/>
    <property type="match status" value="1"/>
</dbReference>
<dbReference type="PRINTS" id="PR00119">
    <property type="entry name" value="CATATPASE"/>
</dbReference>
<dbReference type="InterPro" id="IPR044492">
    <property type="entry name" value="P_typ_ATPase_HD_dom"/>
</dbReference>
<keyword evidence="5" id="KW-0926">Vacuole</keyword>
<comment type="subcellular location">
    <subcellularLocation>
        <location evidence="24">Membrane</location>
        <topology evidence="24">Multi-pass membrane protein</topology>
    </subcellularLocation>
    <subcellularLocation>
        <location evidence="2">Mitochondrion inner membrane</location>
        <topology evidence="2">Single-pass membrane protein</topology>
    </subcellularLocation>
    <subcellularLocation>
        <location evidence="1">Vacuole membrane</location>
        <topology evidence="1">Multi-pass membrane protein</topology>
    </subcellularLocation>
</comment>
<evidence type="ECO:0000313" key="29">
    <source>
        <dbReference type="EMBL" id="CAG2009346.1"/>
    </source>
</evidence>
<keyword evidence="14" id="KW-0460">Magnesium</keyword>
<dbReference type="Gene3D" id="3.40.1110.10">
    <property type="entry name" value="Calcium-transporting ATPase, cytoplasmic domain N"/>
    <property type="match status" value="1"/>
</dbReference>
<dbReference type="GO" id="GO:0005886">
    <property type="term" value="C:plasma membrane"/>
    <property type="evidence" value="ECO:0007669"/>
    <property type="project" value="TreeGrafter"/>
</dbReference>
<gene>
    <name evidence="30" type="ORF">FUG_LOCUS257682</name>
    <name evidence="29" type="ORF">MDCFG202_LOCUS579551</name>
</gene>
<protein>
    <recommendedName>
        <fullName evidence="24">Calcium-transporting ATPase</fullName>
        <ecNumber evidence="24">7.2.2.10</ecNumber>
    </recommendedName>
</protein>
<comment type="function">
    <text evidence="23">This magnesium-dependent enzyme catalyzes the hydrolysis of ATP coupled with the transport of calcium. Transports the calcium to the vacuole and participates in the control of the cytosolic free calcium.</text>
</comment>
<feature type="transmembrane region" description="Helical" evidence="24">
    <location>
        <begin position="424"/>
        <end position="451"/>
    </location>
</feature>
<dbReference type="EMBL" id="CAAKMV010000130">
    <property type="protein sequence ID" value="VIO57566.1"/>
    <property type="molecule type" value="Genomic_DNA"/>
</dbReference>
<name>A0A4U9FIP0_GIBZA</name>
<dbReference type="EMBL" id="CAJPIJ010000191">
    <property type="protein sequence ID" value="CAG2009346.1"/>
    <property type="molecule type" value="Genomic_DNA"/>
</dbReference>
<comment type="catalytic activity">
    <reaction evidence="22 24">
        <text>Ca(2+)(in) + ATP + H2O = Ca(2+)(out) + ADP + phosphate + H(+)</text>
        <dbReference type="Rhea" id="RHEA:18105"/>
        <dbReference type="ChEBI" id="CHEBI:15377"/>
        <dbReference type="ChEBI" id="CHEBI:15378"/>
        <dbReference type="ChEBI" id="CHEBI:29108"/>
        <dbReference type="ChEBI" id="CHEBI:30616"/>
        <dbReference type="ChEBI" id="CHEBI:43474"/>
        <dbReference type="ChEBI" id="CHEBI:456216"/>
        <dbReference type="EC" id="7.2.2.10"/>
    </reaction>
</comment>
<evidence type="ECO:0000256" key="1">
    <source>
        <dbReference type="ARBA" id="ARBA00004128"/>
    </source>
</evidence>
<comment type="function">
    <text evidence="24">Catalyzes the hydrolysis of ATP coupled with the transport of calcium.</text>
</comment>
<keyword evidence="12 24" id="KW-0106">Calcium</keyword>
<dbReference type="GO" id="GO:0045275">
    <property type="term" value="C:respiratory chain complex III"/>
    <property type="evidence" value="ECO:0007669"/>
    <property type="project" value="InterPro"/>
</dbReference>
<dbReference type="CDD" id="cd02081">
    <property type="entry name" value="P-type_ATPase_Ca_PMCA-like"/>
    <property type="match status" value="1"/>
</dbReference>
<feature type="region of interest" description="Disordered" evidence="25">
    <location>
        <begin position="1"/>
        <end position="36"/>
    </location>
</feature>
<dbReference type="FunFam" id="3.40.50.1000:FF:000018">
    <property type="entry name" value="Calcium-transporting ATPase"/>
    <property type="match status" value="1"/>
</dbReference>
<comment type="similarity">
    <text evidence="3">Belongs to the UQCR10/QCR9 family.</text>
</comment>
<dbReference type="InterPro" id="IPR008027">
    <property type="entry name" value="QCR9"/>
</dbReference>
<evidence type="ECO:0000256" key="21">
    <source>
        <dbReference type="ARBA" id="ARBA00038148"/>
    </source>
</evidence>
<dbReference type="SUPFAM" id="SSF81665">
    <property type="entry name" value="Calcium ATPase, transmembrane domain M"/>
    <property type="match status" value="1"/>
</dbReference>
<evidence type="ECO:0000256" key="22">
    <source>
        <dbReference type="ARBA" id="ARBA00048694"/>
    </source>
</evidence>
<dbReference type="SFLD" id="SFLDG00002">
    <property type="entry name" value="C1.7:_P-type_atpase_like"/>
    <property type="match status" value="1"/>
</dbReference>
<feature type="transmembrane region" description="Helical" evidence="24">
    <location>
        <begin position="949"/>
        <end position="971"/>
    </location>
</feature>
<dbReference type="PANTHER" id="PTHR24093">
    <property type="entry name" value="CATION TRANSPORTING ATPASE"/>
    <property type="match status" value="1"/>
</dbReference>
<dbReference type="InterPro" id="IPR023298">
    <property type="entry name" value="ATPase_P-typ_TM_dom_sf"/>
</dbReference>
<evidence type="ECO:0000256" key="10">
    <source>
        <dbReference type="ARBA" id="ARBA00022741"/>
    </source>
</evidence>
<dbReference type="Pfam" id="PF05365">
    <property type="entry name" value="UCR_UQCRX_QCR9"/>
    <property type="match status" value="1"/>
</dbReference>
<dbReference type="Gene3D" id="3.40.50.1000">
    <property type="entry name" value="HAD superfamily/HAD-like"/>
    <property type="match status" value="1"/>
</dbReference>
<feature type="compositionally biased region" description="Basic and acidic residues" evidence="25">
    <location>
        <begin position="1151"/>
        <end position="1160"/>
    </location>
</feature>
<dbReference type="InterPro" id="IPR036656">
    <property type="entry name" value="QCR9_sf"/>
</dbReference>
<keyword evidence="11" id="KW-0999">Mitochondrion inner membrane</keyword>
<dbReference type="NCBIfam" id="TIGR01517">
    <property type="entry name" value="ATPase-IIB_Ca"/>
    <property type="match status" value="1"/>
</dbReference>
<dbReference type="SFLD" id="SFLDS00003">
    <property type="entry name" value="Haloacid_Dehalogenase"/>
    <property type="match status" value="1"/>
</dbReference>
<dbReference type="GO" id="GO:0006122">
    <property type="term" value="P:mitochondrial electron transport, ubiquinol to cytochrome c"/>
    <property type="evidence" value="ECO:0007669"/>
    <property type="project" value="InterPro"/>
</dbReference>
<dbReference type="PRINTS" id="PR00121">
    <property type="entry name" value="NAKATPASE"/>
</dbReference>
<evidence type="ECO:0000256" key="2">
    <source>
        <dbReference type="ARBA" id="ARBA00004434"/>
    </source>
</evidence>
<dbReference type="GO" id="GO:0006874">
    <property type="term" value="P:intracellular calcium ion homeostasis"/>
    <property type="evidence" value="ECO:0007669"/>
    <property type="project" value="UniProtKB-ARBA"/>
</dbReference>
<dbReference type="Pfam" id="PF00690">
    <property type="entry name" value="Cation_ATPase_N"/>
    <property type="match status" value="1"/>
</dbReference>
<evidence type="ECO:0000256" key="17">
    <source>
        <dbReference type="ARBA" id="ARBA00022989"/>
    </source>
</evidence>
<dbReference type="GO" id="GO:0005388">
    <property type="term" value="F:P-type calcium transporter activity"/>
    <property type="evidence" value="ECO:0007669"/>
    <property type="project" value="UniProtKB-EC"/>
</dbReference>
<accession>A0A4U9FIP0</accession>
<keyword evidence="10 24" id="KW-0547">Nucleotide-binding</keyword>
<evidence type="ECO:0000256" key="24">
    <source>
        <dbReference type="RuleBase" id="RU361146"/>
    </source>
</evidence>
<evidence type="ECO:0000256" key="4">
    <source>
        <dbReference type="ARBA" id="ARBA00022448"/>
    </source>
</evidence>
<keyword evidence="18 24" id="KW-0406">Ion transport</keyword>
<dbReference type="Pfam" id="PF00122">
    <property type="entry name" value="E1-E2_ATPase"/>
    <property type="match status" value="1"/>
</dbReference>
<dbReference type="FunFam" id="1.20.1110.10:FF:000039">
    <property type="entry name" value="Calcium-transporting ATPase"/>
    <property type="match status" value="1"/>
</dbReference>
<keyword evidence="9" id="KW-0479">Metal-binding</keyword>
<dbReference type="SUPFAM" id="SSF81514">
    <property type="entry name" value="Subunit X (non-heme 7 kDa protein) of cytochrome bc1 complex (Ubiquinol-cytochrome c reductase)"/>
    <property type="match status" value="1"/>
</dbReference>
<evidence type="ECO:0000259" key="26">
    <source>
        <dbReference type="Pfam" id="PF00122"/>
    </source>
</evidence>
<evidence type="ECO:0000256" key="18">
    <source>
        <dbReference type="ARBA" id="ARBA00023065"/>
    </source>
</evidence>
<reference evidence="29" key="2">
    <citation type="submission" date="2021-03" db="EMBL/GenBank/DDBJ databases">
        <authorList>
            <person name="Alouane T."/>
            <person name="Langin T."/>
            <person name="Bonhomme L."/>
        </authorList>
    </citation>
    <scope>NUCLEOTIDE SEQUENCE</scope>
    <source>
        <strain evidence="29">MDC_Fg202</strain>
    </source>
</reference>
<feature type="transmembrane region" description="Helical" evidence="24">
    <location>
        <begin position="386"/>
        <end position="404"/>
    </location>
</feature>
<evidence type="ECO:0000313" key="31">
    <source>
        <dbReference type="Proteomes" id="UP000746612"/>
    </source>
</evidence>
<feature type="domain" description="P-type ATPase A" evidence="26">
    <location>
        <begin position="249"/>
        <end position="365"/>
    </location>
</feature>
<reference evidence="30" key="1">
    <citation type="submission" date="2019-04" db="EMBL/GenBank/DDBJ databases">
        <authorList>
            <person name="Melise S."/>
            <person name="Noan J."/>
            <person name="Okalmin O."/>
        </authorList>
    </citation>
    <scope>NUCLEOTIDE SEQUENCE</scope>
    <source>
        <strain evidence="30">FN9</strain>
    </source>
</reference>
<dbReference type="Pfam" id="PF00689">
    <property type="entry name" value="Cation_ATPase_C"/>
    <property type="match status" value="1"/>
</dbReference>
<dbReference type="GO" id="GO:0016887">
    <property type="term" value="F:ATP hydrolysis activity"/>
    <property type="evidence" value="ECO:0007669"/>
    <property type="project" value="InterPro"/>
</dbReference>
<feature type="region of interest" description="Disordered" evidence="25">
    <location>
        <begin position="1146"/>
        <end position="1203"/>
    </location>
</feature>
<evidence type="ECO:0000256" key="12">
    <source>
        <dbReference type="ARBA" id="ARBA00022837"/>
    </source>
</evidence>
<dbReference type="InterPro" id="IPR059000">
    <property type="entry name" value="ATPase_P-type_domA"/>
</dbReference>
<dbReference type="EC" id="7.2.2.10" evidence="24"/>
<dbReference type="SUPFAM" id="SSF81653">
    <property type="entry name" value="Calcium ATPase, transduction domain A"/>
    <property type="match status" value="1"/>
</dbReference>
<feature type="transmembrane region" description="Helical" evidence="24">
    <location>
        <begin position="1024"/>
        <end position="1047"/>
    </location>
</feature>
<evidence type="ECO:0000313" key="30">
    <source>
        <dbReference type="EMBL" id="VIO57566.1"/>
    </source>
</evidence>
<dbReference type="InterPro" id="IPR023299">
    <property type="entry name" value="ATPase_P-typ_cyto_dom_N"/>
</dbReference>
<keyword evidence="19" id="KW-0496">Mitochondrion</keyword>
<evidence type="ECO:0000256" key="7">
    <source>
        <dbReference type="ARBA" id="ARBA00022660"/>
    </source>
</evidence>
<evidence type="ECO:0000256" key="25">
    <source>
        <dbReference type="SAM" id="MobiDB-lite"/>
    </source>
</evidence>
<evidence type="ECO:0000256" key="16">
    <source>
        <dbReference type="ARBA" id="ARBA00022982"/>
    </source>
</evidence>
<evidence type="ECO:0000256" key="19">
    <source>
        <dbReference type="ARBA" id="ARBA00023128"/>
    </source>
</evidence>
<keyword evidence="13 24" id="KW-0067">ATP-binding</keyword>
<dbReference type="Gene3D" id="1.20.5.260">
    <property type="entry name" value="Cytochrome b-c1 complex subunit 9"/>
    <property type="match status" value="1"/>
</dbReference>
<dbReference type="GO" id="GO:0005524">
    <property type="term" value="F:ATP binding"/>
    <property type="evidence" value="ECO:0007669"/>
    <property type="project" value="UniProtKB-KW"/>
</dbReference>
<feature type="transmembrane region" description="Helical" evidence="24">
    <location>
        <begin position="180"/>
        <end position="197"/>
    </location>
</feature>
<keyword evidence="16" id="KW-0249">Electron transport</keyword>
<keyword evidence="17 24" id="KW-1133">Transmembrane helix</keyword>
<dbReference type="FunFam" id="2.70.150.10:FF:000028">
    <property type="entry name" value="Calcium-transporting ATPase"/>
    <property type="match status" value="1"/>
</dbReference>